<gene>
    <name evidence="1" type="ORF">OCTVUL_1B025365</name>
</gene>
<sequence>MISWCFLRATSTEASQGGAGIGHVRMVLFTCHRHRSLSRRHWQRPQSVGAFYVPPAPKPVKAVLASAMFGWCFLRATGTEACQGGTGSDHNRLVFFTCHQHRSQSRRCWHRPCSDGAFYVPPAQKPVKAALAATTIGWCFLRATSTEASQGGAGIGHVRMVLFTCHRHRSLSRRHWQRPQSVGAFYVPPAPKPVKAVLASAMFGWCFLHATSTGITSFKML</sequence>
<dbReference type="EMBL" id="OX597843">
    <property type="protein sequence ID" value="CAI9744441.1"/>
    <property type="molecule type" value="Genomic_DNA"/>
</dbReference>
<evidence type="ECO:0000313" key="2">
    <source>
        <dbReference type="Proteomes" id="UP001162480"/>
    </source>
</evidence>
<protein>
    <submittedName>
        <fullName evidence="1">Uncharacterized protein</fullName>
    </submittedName>
</protein>
<proteinExistence type="predicted"/>
<accession>A0AA36FM93</accession>
<name>A0AA36FM93_OCTVU</name>
<reference evidence="1" key="1">
    <citation type="submission" date="2023-08" db="EMBL/GenBank/DDBJ databases">
        <authorList>
            <person name="Alioto T."/>
            <person name="Alioto T."/>
            <person name="Gomez Garrido J."/>
        </authorList>
    </citation>
    <scope>NUCLEOTIDE SEQUENCE</scope>
</reference>
<organism evidence="1 2">
    <name type="scientific">Octopus vulgaris</name>
    <name type="common">Common octopus</name>
    <dbReference type="NCBI Taxonomy" id="6645"/>
    <lineage>
        <taxon>Eukaryota</taxon>
        <taxon>Metazoa</taxon>
        <taxon>Spiralia</taxon>
        <taxon>Lophotrochozoa</taxon>
        <taxon>Mollusca</taxon>
        <taxon>Cephalopoda</taxon>
        <taxon>Coleoidea</taxon>
        <taxon>Octopodiformes</taxon>
        <taxon>Octopoda</taxon>
        <taxon>Incirrata</taxon>
        <taxon>Octopodidae</taxon>
        <taxon>Octopus</taxon>
    </lineage>
</organism>
<dbReference type="AlphaFoldDB" id="A0AA36FM93"/>
<evidence type="ECO:0000313" key="1">
    <source>
        <dbReference type="EMBL" id="CAI9744441.1"/>
    </source>
</evidence>
<dbReference type="Proteomes" id="UP001162480">
    <property type="component" value="Chromosome 30"/>
</dbReference>
<keyword evidence="2" id="KW-1185">Reference proteome</keyword>